<reference evidence="2 3" key="1">
    <citation type="submission" date="2024-09" db="EMBL/GenBank/DDBJ databases">
        <authorList>
            <person name="Sun Q."/>
            <person name="Mori K."/>
        </authorList>
    </citation>
    <scope>NUCLEOTIDE SEQUENCE [LARGE SCALE GENOMIC DNA]</scope>
    <source>
        <strain evidence="2 3">JCM 13503</strain>
    </source>
</reference>
<dbReference type="Pfam" id="PF13391">
    <property type="entry name" value="HNH_2"/>
    <property type="match status" value="1"/>
</dbReference>
<accession>A0ABV6AYE7</accession>
<feature type="domain" description="HNH nuclease" evidence="1">
    <location>
        <begin position="195"/>
        <end position="248"/>
    </location>
</feature>
<keyword evidence="2" id="KW-0255">Endonuclease</keyword>
<dbReference type="Proteomes" id="UP001589733">
    <property type="component" value="Unassembled WGS sequence"/>
</dbReference>
<name>A0ABV6AYE7_9DEIO</name>
<gene>
    <name evidence="2" type="ORF">ACFFLM_11145</name>
</gene>
<keyword evidence="2" id="KW-0540">Nuclease</keyword>
<dbReference type="RefSeq" id="WP_380009591.1">
    <property type="nucleotide sequence ID" value="NZ_JBHLYR010000032.1"/>
</dbReference>
<comment type="caution">
    <text evidence="2">The sequence shown here is derived from an EMBL/GenBank/DDBJ whole genome shotgun (WGS) entry which is preliminary data.</text>
</comment>
<evidence type="ECO:0000313" key="3">
    <source>
        <dbReference type="Proteomes" id="UP001589733"/>
    </source>
</evidence>
<protein>
    <submittedName>
        <fullName evidence="2">HNH endonuclease</fullName>
    </submittedName>
</protein>
<dbReference type="EMBL" id="JBHLYR010000032">
    <property type="protein sequence ID" value="MFB9992522.1"/>
    <property type="molecule type" value="Genomic_DNA"/>
</dbReference>
<evidence type="ECO:0000259" key="1">
    <source>
        <dbReference type="Pfam" id="PF13391"/>
    </source>
</evidence>
<proteinExistence type="predicted"/>
<keyword evidence="2" id="KW-0378">Hydrolase</keyword>
<keyword evidence="3" id="KW-1185">Reference proteome</keyword>
<dbReference type="InterPro" id="IPR003615">
    <property type="entry name" value="HNH_nuc"/>
</dbReference>
<dbReference type="GO" id="GO:0004519">
    <property type="term" value="F:endonuclease activity"/>
    <property type="evidence" value="ECO:0007669"/>
    <property type="project" value="UniProtKB-KW"/>
</dbReference>
<evidence type="ECO:0000313" key="2">
    <source>
        <dbReference type="EMBL" id="MFB9992522.1"/>
    </source>
</evidence>
<organism evidence="2 3">
    <name type="scientific">Deinococcus oregonensis</name>
    <dbReference type="NCBI Taxonomy" id="1805970"/>
    <lineage>
        <taxon>Bacteria</taxon>
        <taxon>Thermotogati</taxon>
        <taxon>Deinococcota</taxon>
        <taxon>Deinococci</taxon>
        <taxon>Deinococcales</taxon>
        <taxon>Deinococcaceae</taxon>
        <taxon>Deinococcus</taxon>
    </lineage>
</organism>
<sequence length="302" mass="33051">MSAPTFPPGDFPCVLLTIRVTDNAYADSDDAYVYPARYRAALAPLEAGQPMLALIYEPRHGGGRMAYVAWALLTTPPEPLGKGLGGQQEWRVRYDGGLIPLPRPVAQEVSGHVFETLLRSVPRELRGPAQRGMSVRALVWEDFCAVLEAAGLIPRALDTQLDSVEDMGRQRVAVERLVRDRGFRLRVLSAYGWRCAVTGWSAPPDLSHALLDAAHLVSVAQGGSDGVRNGLALTPTVHRLFDAGMVSFTFEDGLWRLQRQQSLDDLRLEGAGSRLELVHGQPLILPSDRRLWPEVGAVSQSA</sequence>